<reference evidence="1" key="1">
    <citation type="journal article" date="2021" name="New Phytol.">
        <title>Evolutionary innovations through gain and loss of genes in the ectomycorrhizal Boletales.</title>
        <authorList>
            <person name="Wu G."/>
            <person name="Miyauchi S."/>
            <person name="Morin E."/>
            <person name="Kuo A."/>
            <person name="Drula E."/>
            <person name="Varga T."/>
            <person name="Kohler A."/>
            <person name="Feng B."/>
            <person name="Cao Y."/>
            <person name="Lipzen A."/>
            <person name="Daum C."/>
            <person name="Hundley H."/>
            <person name="Pangilinan J."/>
            <person name="Johnson J."/>
            <person name="Barry K."/>
            <person name="LaButti K."/>
            <person name="Ng V."/>
            <person name="Ahrendt S."/>
            <person name="Min B."/>
            <person name="Choi I.G."/>
            <person name="Park H."/>
            <person name="Plett J.M."/>
            <person name="Magnuson J."/>
            <person name="Spatafora J.W."/>
            <person name="Nagy L.G."/>
            <person name="Henrissat B."/>
            <person name="Grigoriev I.V."/>
            <person name="Yang Z.L."/>
            <person name="Xu J."/>
            <person name="Martin F.M."/>
        </authorList>
    </citation>
    <scope>NUCLEOTIDE SEQUENCE</scope>
    <source>
        <strain evidence="1">KUC20120723A-06</strain>
    </source>
</reference>
<comment type="caution">
    <text evidence="1">The sequence shown here is derived from an EMBL/GenBank/DDBJ whole genome shotgun (WGS) entry which is preliminary data.</text>
</comment>
<evidence type="ECO:0000313" key="1">
    <source>
        <dbReference type="EMBL" id="KAH7929084.1"/>
    </source>
</evidence>
<evidence type="ECO:0000313" key="2">
    <source>
        <dbReference type="Proteomes" id="UP000790709"/>
    </source>
</evidence>
<dbReference type="EMBL" id="MU266345">
    <property type="protein sequence ID" value="KAH7929084.1"/>
    <property type="molecule type" value="Genomic_DNA"/>
</dbReference>
<gene>
    <name evidence="1" type="ORF">BV22DRAFT_153440</name>
</gene>
<protein>
    <submittedName>
        <fullName evidence="1">Uncharacterized protein</fullName>
    </submittedName>
</protein>
<keyword evidence="2" id="KW-1185">Reference proteome</keyword>
<sequence>MSETPHHLSRRTLRIFSIDVRTTQNFAKKLESYKLKIDNQREFCPNFVEYGSLRLSTTFDPVIEVAPSNHFTVTVHYSWAPWAVWKKPAQPVDISFDPQEILADTRTTREGLREFQKIYKKIVVTVEVLPDHLPSVGGNAEQSQSTSGHAGQLSSASSDAGQSPPTVGGTGRLPSTSSAVLRACPRFRLLVIGKTGVGKSSLIQHAFNIGEVHVSDTTRGEAHIDQEFIAPENERFVLHDSQGFESGDQGNVKIVKDFIARRSNMPELRDRLHAVWLCLATPHANGRLLESGVRTFLESRRDILGNIPIVVVFTKLDLLAASLDREAFDSGEDIDDATLEGRKTSALNEWCVKPLQAAAGSDILQAAVSTEEGYENTIARLLEITTTNVDKYINEAALVAVMAQRRNIRLKIEGSIALGKKRYWSSLASSANFAGHTLWECLHVIHTDIIAVWNFEDPHCRLSSQEFRKEMAGMVGSLEGKPTADPNRTFKFGLSMVATIAGILTPLAGPALPVVVPITAGIALVAWAYTIYQKSHDVLRQFMAYIVDLMCIMQILFLVSPQGPVSPETIQLAVRAYSESEAGKDQVHSLIRAYEPSAALTRAGRDHALEKIIKLINDHRIEPEEISSLRAKIPNLDKLS</sequence>
<accession>A0ACB8BTW0</accession>
<name>A0ACB8BTW0_9AGAM</name>
<dbReference type="Proteomes" id="UP000790709">
    <property type="component" value="Unassembled WGS sequence"/>
</dbReference>
<organism evidence="1 2">
    <name type="scientific">Leucogyrophana mollusca</name>
    <dbReference type="NCBI Taxonomy" id="85980"/>
    <lineage>
        <taxon>Eukaryota</taxon>
        <taxon>Fungi</taxon>
        <taxon>Dikarya</taxon>
        <taxon>Basidiomycota</taxon>
        <taxon>Agaricomycotina</taxon>
        <taxon>Agaricomycetes</taxon>
        <taxon>Agaricomycetidae</taxon>
        <taxon>Boletales</taxon>
        <taxon>Boletales incertae sedis</taxon>
        <taxon>Leucogyrophana</taxon>
    </lineage>
</organism>
<proteinExistence type="predicted"/>